<protein>
    <recommendedName>
        <fullName evidence="2">SH3 domain-binding glutamic acid-rich-like protein</fullName>
    </recommendedName>
</protein>
<dbReference type="InterPro" id="IPR036249">
    <property type="entry name" value="Thioredoxin-like_sf"/>
</dbReference>
<dbReference type="PIRSF" id="PIRSF008142">
    <property type="entry name" value="SH3-bind_E-rich_L"/>
    <property type="match status" value="1"/>
</dbReference>
<dbReference type="SUPFAM" id="SSF52833">
    <property type="entry name" value="Thioredoxin-like"/>
    <property type="match status" value="1"/>
</dbReference>
<evidence type="ECO:0000313" key="4">
    <source>
        <dbReference type="Proteomes" id="UP001497525"/>
    </source>
</evidence>
<sequence length="105" mass="11630">MSLRVYISSTSGNPNVKSRQQHVLNLLSAVKAPFETRDISASEEDKKYMQSALQKAGKKVVAPQIFSGDDYIGGYEELMDANECGDLAKFLRVEISRTPVSFEPT</sequence>
<evidence type="ECO:0000256" key="1">
    <source>
        <dbReference type="ARBA" id="ARBA00007764"/>
    </source>
</evidence>
<dbReference type="Proteomes" id="UP001497525">
    <property type="component" value="Unassembled WGS sequence"/>
</dbReference>
<dbReference type="Pfam" id="PF04908">
    <property type="entry name" value="SH3BGR"/>
    <property type="match status" value="1"/>
</dbReference>
<comment type="similarity">
    <text evidence="1 2">Belongs to the SH3BGR family.</text>
</comment>
<dbReference type="PANTHER" id="PTHR12232:SF0">
    <property type="entry name" value="THIOREDOXIN DOMAIN-CONTAINING PROTEIN"/>
    <property type="match status" value="1"/>
</dbReference>
<name>A0AAV2SZL7_CALDB</name>
<organism evidence="3 4">
    <name type="scientific">Calicophoron daubneyi</name>
    <name type="common">Rumen fluke</name>
    <name type="synonym">Paramphistomum daubneyi</name>
    <dbReference type="NCBI Taxonomy" id="300641"/>
    <lineage>
        <taxon>Eukaryota</taxon>
        <taxon>Metazoa</taxon>
        <taxon>Spiralia</taxon>
        <taxon>Lophotrochozoa</taxon>
        <taxon>Platyhelminthes</taxon>
        <taxon>Trematoda</taxon>
        <taxon>Digenea</taxon>
        <taxon>Plagiorchiida</taxon>
        <taxon>Pronocephalata</taxon>
        <taxon>Paramphistomoidea</taxon>
        <taxon>Paramphistomidae</taxon>
        <taxon>Calicophoron</taxon>
    </lineage>
</organism>
<dbReference type="Gene3D" id="3.40.30.10">
    <property type="entry name" value="Glutaredoxin"/>
    <property type="match status" value="1"/>
</dbReference>
<evidence type="ECO:0000313" key="3">
    <source>
        <dbReference type="EMBL" id="CAL5129302.1"/>
    </source>
</evidence>
<comment type="caution">
    <text evidence="3">The sequence shown here is derived from an EMBL/GenBank/DDBJ whole genome shotgun (WGS) entry which is preliminary data.</text>
</comment>
<accession>A0AAV2SZL7</accession>
<dbReference type="PANTHER" id="PTHR12232">
    <property type="entry name" value="SH3 DOMAIN-BINDING GLUTAMIC ACID-RICH-LIKE PROTEIN"/>
    <property type="match status" value="1"/>
</dbReference>
<gene>
    <name evidence="3" type="ORF">CDAUBV1_LOCUS241</name>
</gene>
<proteinExistence type="inferred from homology"/>
<dbReference type="InterPro" id="IPR051033">
    <property type="entry name" value="SH3BGR"/>
</dbReference>
<dbReference type="PROSITE" id="PS51354">
    <property type="entry name" value="GLUTAREDOXIN_2"/>
    <property type="match status" value="1"/>
</dbReference>
<reference evidence="3" key="1">
    <citation type="submission" date="2024-06" db="EMBL/GenBank/DDBJ databases">
        <authorList>
            <person name="Liu X."/>
            <person name="Lenzi L."/>
            <person name="Haldenby T S."/>
            <person name="Uol C."/>
        </authorList>
    </citation>
    <scope>NUCLEOTIDE SEQUENCE</scope>
</reference>
<dbReference type="GO" id="GO:0005737">
    <property type="term" value="C:cytoplasm"/>
    <property type="evidence" value="ECO:0007669"/>
    <property type="project" value="TreeGrafter"/>
</dbReference>
<dbReference type="InterPro" id="IPR006993">
    <property type="entry name" value="Glut_rich_SH3-bd"/>
</dbReference>
<evidence type="ECO:0000256" key="2">
    <source>
        <dbReference type="PIRNR" id="PIRNR008142"/>
    </source>
</evidence>
<dbReference type="AlphaFoldDB" id="A0AAV2SZL7"/>
<dbReference type="EMBL" id="CAXLJL010000001">
    <property type="protein sequence ID" value="CAL5129302.1"/>
    <property type="molecule type" value="Genomic_DNA"/>
</dbReference>